<evidence type="ECO:0000313" key="2">
    <source>
        <dbReference type="Proteomes" id="UP000609726"/>
    </source>
</evidence>
<sequence length="633" mass="70244">MAGAGMMRITMQDIADYAAQRDMNEHAVLRLVAEEAFLRRAAIVDGPFMLKGSYVTSQQIDQAWRRMPGDLDWVGLGALDANELTAWATAVTETDCDDGIRFDSFSKNAFWRDIDYAMDDDFPTVNTSLDAWIGDQHRDVDIDVSFGLRLEPPPQSLLYQPRMGEAFTVNKSVATELQMAWKLHQCMVRPRFKDMMDIVLVLRANTVDAAVIRAVLEEECRRDKTPMERFNWLLDQTIVLHPAWERIKCGRYSMADCFEEWRASTSPFPGLHLAEDRLEHVYCGGAELLWPDLGRLVAELSTLLKGAGFAPVAAPAYAPSAEPVGMSVRLARAAPLNAPAPDARIALAEGFLRRVAIIDGPFMLEGSYVTRQRIHEGWRRIPNGLDWVGLGPPDAALLTTWLTAIADIALDDGVRFRGFSDDPLRCHIDTAFAGDFPAAKIDLAGWTGAQRVEHCHLNVRFGVQPGLAPQPMPYRPQSGAPFMLPNCVAAELQIAWKLHRCLTRPSFKDMLDLSLLIGDNSVDEKLVWAALENACGHGLALIRRFDWLLDQQVGLHPHWRGRGGAQACFSAWVGPGSGTGVPQSCEPGLDEVYKGRDQWWDYDDFIGDLANNLQRAGFKHVPASVIGLGGLRG</sequence>
<name>A0ABX0NRZ7_9BURK</name>
<evidence type="ECO:0000313" key="1">
    <source>
        <dbReference type="EMBL" id="NHZ89561.1"/>
    </source>
</evidence>
<organism evidence="1 2">
    <name type="scientific">Massilia mucilaginosa</name>
    <dbReference type="NCBI Taxonomy" id="2609282"/>
    <lineage>
        <taxon>Bacteria</taxon>
        <taxon>Pseudomonadati</taxon>
        <taxon>Pseudomonadota</taxon>
        <taxon>Betaproteobacteria</taxon>
        <taxon>Burkholderiales</taxon>
        <taxon>Oxalobacteraceae</taxon>
        <taxon>Telluria group</taxon>
        <taxon>Massilia</taxon>
    </lineage>
</organism>
<protein>
    <recommendedName>
        <fullName evidence="3">Nucleotidyl transferase AbiEii/AbiGii toxin family protein</fullName>
    </recommendedName>
</protein>
<reference evidence="1 2" key="1">
    <citation type="submission" date="2019-10" db="EMBL/GenBank/DDBJ databases">
        <title>Taxonomy of Antarctic Massilia spp.: description of Massilia rubra sp. nov., Massilia aquatica sp. nov., Massilia mucilaginosa sp. nov., Massilia frigida sp. nov. isolated from streams, lakes and regoliths.</title>
        <authorList>
            <person name="Holochova P."/>
            <person name="Sedlacek I."/>
            <person name="Kralova S."/>
            <person name="Maslanova I."/>
            <person name="Busse H.-J."/>
            <person name="Stankova E."/>
            <person name="Vrbovska V."/>
            <person name="Kovarovic V."/>
            <person name="Bartak M."/>
            <person name="Svec P."/>
            <person name="Pantucek R."/>
        </authorList>
    </citation>
    <scope>NUCLEOTIDE SEQUENCE [LARGE SCALE GENOMIC DNA]</scope>
    <source>
        <strain evidence="1 2">CCM 8733</strain>
    </source>
</reference>
<keyword evidence="2" id="KW-1185">Reference proteome</keyword>
<comment type="caution">
    <text evidence="1">The sequence shown here is derived from an EMBL/GenBank/DDBJ whole genome shotgun (WGS) entry which is preliminary data.</text>
</comment>
<accession>A0ABX0NRZ7</accession>
<gene>
    <name evidence="1" type="ORF">F2P45_11120</name>
</gene>
<dbReference type="InterPro" id="IPR014942">
    <property type="entry name" value="AbiEii"/>
</dbReference>
<proteinExistence type="predicted"/>
<evidence type="ECO:0008006" key="3">
    <source>
        <dbReference type="Google" id="ProtNLM"/>
    </source>
</evidence>
<dbReference type="EMBL" id="WHJH01000010">
    <property type="protein sequence ID" value="NHZ89561.1"/>
    <property type="molecule type" value="Genomic_DNA"/>
</dbReference>
<dbReference type="Proteomes" id="UP000609726">
    <property type="component" value="Unassembled WGS sequence"/>
</dbReference>
<dbReference type="Pfam" id="PF08843">
    <property type="entry name" value="AbiEii"/>
    <property type="match status" value="1"/>
</dbReference>